<dbReference type="EMBL" id="JBFOLJ010000008">
    <property type="protein sequence ID" value="KAL2514145.1"/>
    <property type="molecule type" value="Genomic_DNA"/>
</dbReference>
<accession>A0ABD1TNX6</accession>
<feature type="compositionally biased region" description="Polar residues" evidence="1">
    <location>
        <begin position="1"/>
        <end position="36"/>
    </location>
</feature>
<feature type="compositionally biased region" description="Basic and acidic residues" evidence="1">
    <location>
        <begin position="58"/>
        <end position="70"/>
    </location>
</feature>
<reference evidence="3" key="1">
    <citation type="submission" date="2024-07" db="EMBL/GenBank/DDBJ databases">
        <title>Two chromosome-level genome assemblies of Korean endemic species Abeliophyllum distichum and Forsythia ovata (Oleaceae).</title>
        <authorList>
            <person name="Jang H."/>
        </authorList>
    </citation>
    <scope>NUCLEOTIDE SEQUENCE [LARGE SCALE GENOMIC DNA]</scope>
</reference>
<proteinExistence type="predicted"/>
<gene>
    <name evidence="2" type="ORF">Fot_28116</name>
</gene>
<dbReference type="AlphaFoldDB" id="A0ABD1TNX6"/>
<protein>
    <submittedName>
        <fullName evidence="2">Uncharacterized protein</fullName>
    </submittedName>
</protein>
<evidence type="ECO:0000256" key="1">
    <source>
        <dbReference type="SAM" id="MobiDB-lite"/>
    </source>
</evidence>
<feature type="region of interest" description="Disordered" evidence="1">
    <location>
        <begin position="1"/>
        <end position="74"/>
    </location>
</feature>
<evidence type="ECO:0000313" key="3">
    <source>
        <dbReference type="Proteomes" id="UP001604277"/>
    </source>
</evidence>
<comment type="caution">
    <text evidence="2">The sequence shown here is derived from an EMBL/GenBank/DDBJ whole genome shotgun (WGS) entry which is preliminary data.</text>
</comment>
<dbReference type="Proteomes" id="UP001604277">
    <property type="component" value="Unassembled WGS sequence"/>
</dbReference>
<organism evidence="2 3">
    <name type="scientific">Forsythia ovata</name>
    <dbReference type="NCBI Taxonomy" id="205694"/>
    <lineage>
        <taxon>Eukaryota</taxon>
        <taxon>Viridiplantae</taxon>
        <taxon>Streptophyta</taxon>
        <taxon>Embryophyta</taxon>
        <taxon>Tracheophyta</taxon>
        <taxon>Spermatophyta</taxon>
        <taxon>Magnoliopsida</taxon>
        <taxon>eudicotyledons</taxon>
        <taxon>Gunneridae</taxon>
        <taxon>Pentapetalae</taxon>
        <taxon>asterids</taxon>
        <taxon>lamiids</taxon>
        <taxon>Lamiales</taxon>
        <taxon>Oleaceae</taxon>
        <taxon>Forsythieae</taxon>
        <taxon>Forsythia</taxon>
    </lineage>
</organism>
<evidence type="ECO:0000313" key="2">
    <source>
        <dbReference type="EMBL" id="KAL2514145.1"/>
    </source>
</evidence>
<keyword evidence="3" id="KW-1185">Reference proteome</keyword>
<name>A0ABD1TNX6_9LAMI</name>
<sequence length="138" mass="15585">MGKGNHNTGNFRPSAHQVSLGSSVQNTEAGDSTNKLTYEFFNNHPSGDDNSDDNADVSDERSKKKMERLGTIKKKPQSLLTAQMHNIKLYIPRTFARTHLPRFVHVTENHDSAGCVWHIQVDTRKNGIDWQEDGQDTH</sequence>